<evidence type="ECO:0000313" key="2">
    <source>
        <dbReference type="EMBL" id="POY40474.1"/>
    </source>
</evidence>
<sequence length="76" mass="9144">MLNNSIKEFQKKSLKERFLFVMGMAIFLAYLILGLVFIFWKSMPILMDFNYRIAFGVLLIVYAFIRFFRIFNSNNE</sequence>
<accession>A0A2S5AD31</accession>
<keyword evidence="3" id="KW-1185">Reference proteome</keyword>
<keyword evidence="1" id="KW-0472">Membrane</keyword>
<evidence type="ECO:0000313" key="3">
    <source>
        <dbReference type="Proteomes" id="UP000237310"/>
    </source>
</evidence>
<keyword evidence="1" id="KW-0812">Transmembrane</keyword>
<dbReference type="AlphaFoldDB" id="A0A2S5AD31"/>
<gene>
    <name evidence="2" type="ORF">C3L50_07480</name>
</gene>
<feature type="transmembrane region" description="Helical" evidence="1">
    <location>
        <begin position="52"/>
        <end position="71"/>
    </location>
</feature>
<dbReference type="EMBL" id="PQVG01000003">
    <property type="protein sequence ID" value="POY40474.1"/>
    <property type="molecule type" value="Genomic_DNA"/>
</dbReference>
<comment type="caution">
    <text evidence="2">The sequence shown here is derived from an EMBL/GenBank/DDBJ whole genome shotgun (WGS) entry which is preliminary data.</text>
</comment>
<keyword evidence="1" id="KW-1133">Transmembrane helix</keyword>
<dbReference type="OrthoDB" id="1376970at2"/>
<evidence type="ECO:0008006" key="4">
    <source>
        <dbReference type="Google" id="ProtNLM"/>
    </source>
</evidence>
<proteinExistence type="predicted"/>
<dbReference type="Proteomes" id="UP000237310">
    <property type="component" value="Unassembled WGS sequence"/>
</dbReference>
<reference evidence="2 3" key="1">
    <citation type="submission" date="2018-01" db="EMBL/GenBank/DDBJ databases">
        <authorList>
            <person name="Gaut B.S."/>
            <person name="Morton B.R."/>
            <person name="Clegg M.T."/>
            <person name="Duvall M.R."/>
        </authorList>
    </citation>
    <scope>NUCLEOTIDE SEQUENCE [LARGE SCALE GENOMIC DNA]</scope>
    <source>
        <strain evidence="2 3">HR-AY</strain>
    </source>
</reference>
<organism evidence="2 3">
    <name type="scientific">Flavobacterium alvei</name>
    <dbReference type="NCBI Taxonomy" id="2080416"/>
    <lineage>
        <taxon>Bacteria</taxon>
        <taxon>Pseudomonadati</taxon>
        <taxon>Bacteroidota</taxon>
        <taxon>Flavobacteriia</taxon>
        <taxon>Flavobacteriales</taxon>
        <taxon>Flavobacteriaceae</taxon>
        <taxon>Flavobacterium</taxon>
    </lineage>
</organism>
<feature type="transmembrane region" description="Helical" evidence="1">
    <location>
        <begin position="18"/>
        <end position="40"/>
    </location>
</feature>
<protein>
    <recommendedName>
        <fullName evidence="4">C4-dicarboxylate ABC transporter</fullName>
    </recommendedName>
</protein>
<name>A0A2S5AD31_9FLAO</name>
<evidence type="ECO:0000256" key="1">
    <source>
        <dbReference type="SAM" id="Phobius"/>
    </source>
</evidence>